<reference evidence="3" key="1">
    <citation type="journal article" date="2015" name="Nature">
        <title>Complex archaea that bridge the gap between prokaryotes and eukaryotes.</title>
        <authorList>
            <person name="Spang A."/>
            <person name="Saw J.H."/>
            <person name="Jorgensen S.L."/>
            <person name="Zaremba-Niedzwiedzka K."/>
            <person name="Martijn J."/>
            <person name="Lind A.E."/>
            <person name="van Eijk R."/>
            <person name="Schleper C."/>
            <person name="Guy L."/>
            <person name="Ettema T.J."/>
        </authorList>
    </citation>
    <scope>NUCLEOTIDE SEQUENCE</scope>
</reference>
<evidence type="ECO:0000259" key="2">
    <source>
        <dbReference type="PROSITE" id="PS51371"/>
    </source>
</evidence>
<feature type="non-terminal residue" evidence="3">
    <location>
        <position position="1"/>
    </location>
</feature>
<dbReference type="PANTHER" id="PTHR43080">
    <property type="entry name" value="CBS DOMAIN-CONTAINING PROTEIN CBSX3, MITOCHONDRIAL"/>
    <property type="match status" value="1"/>
</dbReference>
<feature type="domain" description="CBS" evidence="2">
    <location>
        <begin position="65"/>
        <end position="122"/>
    </location>
</feature>
<accession>A0A0F9K1G6</accession>
<keyword evidence="1" id="KW-0129">CBS domain</keyword>
<dbReference type="InterPro" id="IPR000644">
    <property type="entry name" value="CBS_dom"/>
</dbReference>
<name>A0A0F9K1G6_9ZZZZ</name>
<dbReference type="PROSITE" id="PS51371">
    <property type="entry name" value="CBS"/>
    <property type="match status" value="2"/>
</dbReference>
<sequence length="122" mass="13613">KEIMIPIPTIDIESSIQQSAELMIEENSGIVAVLSQNKLVGVVTDWDITKATAEGLSNINLEQIMTKNVIIASPDFSVLDIVRELEQYRISAMPVVKQGKVLGMVNSDLITQRYILEYLKNH</sequence>
<comment type="caution">
    <text evidence="3">The sequence shown here is derived from an EMBL/GenBank/DDBJ whole genome shotgun (WGS) entry which is preliminary data.</text>
</comment>
<gene>
    <name evidence="3" type="ORF">LCGC14_1386740</name>
</gene>
<dbReference type="AlphaFoldDB" id="A0A0F9K1G6"/>
<dbReference type="InterPro" id="IPR046342">
    <property type="entry name" value="CBS_dom_sf"/>
</dbReference>
<dbReference type="PANTHER" id="PTHR43080:SF2">
    <property type="entry name" value="CBS DOMAIN-CONTAINING PROTEIN"/>
    <property type="match status" value="1"/>
</dbReference>
<dbReference type="SMART" id="SM00116">
    <property type="entry name" value="CBS"/>
    <property type="match status" value="2"/>
</dbReference>
<organism evidence="3">
    <name type="scientific">marine sediment metagenome</name>
    <dbReference type="NCBI Taxonomy" id="412755"/>
    <lineage>
        <taxon>unclassified sequences</taxon>
        <taxon>metagenomes</taxon>
        <taxon>ecological metagenomes</taxon>
    </lineage>
</organism>
<evidence type="ECO:0000256" key="1">
    <source>
        <dbReference type="ARBA" id="ARBA00023122"/>
    </source>
</evidence>
<proteinExistence type="predicted"/>
<dbReference type="Pfam" id="PF00571">
    <property type="entry name" value="CBS"/>
    <property type="match status" value="2"/>
</dbReference>
<feature type="domain" description="CBS" evidence="2">
    <location>
        <begin position="3"/>
        <end position="58"/>
    </location>
</feature>
<dbReference type="InterPro" id="IPR051257">
    <property type="entry name" value="Diverse_CBS-Domain"/>
</dbReference>
<evidence type="ECO:0000313" key="3">
    <source>
        <dbReference type="EMBL" id="KKM75788.1"/>
    </source>
</evidence>
<protein>
    <recommendedName>
        <fullName evidence="2">CBS domain-containing protein</fullName>
    </recommendedName>
</protein>
<dbReference type="SUPFAM" id="SSF54631">
    <property type="entry name" value="CBS-domain pair"/>
    <property type="match status" value="1"/>
</dbReference>
<dbReference type="EMBL" id="LAZR01008914">
    <property type="protein sequence ID" value="KKM75788.1"/>
    <property type="molecule type" value="Genomic_DNA"/>
</dbReference>
<dbReference type="Gene3D" id="3.10.580.10">
    <property type="entry name" value="CBS-domain"/>
    <property type="match status" value="1"/>
</dbReference>